<keyword evidence="2" id="KW-1185">Reference proteome</keyword>
<reference evidence="1 2" key="1">
    <citation type="submission" date="2016-07" db="EMBL/GenBank/DDBJ databases">
        <title>Draft genome of the white-rot fungus Obba rivulosa 3A-2.</title>
        <authorList>
            <consortium name="DOE Joint Genome Institute"/>
            <person name="Miettinen O."/>
            <person name="Riley R."/>
            <person name="Acob R."/>
            <person name="Barry K."/>
            <person name="Cullen D."/>
            <person name="De Vries R."/>
            <person name="Hainaut M."/>
            <person name="Hatakka A."/>
            <person name="Henrissat B."/>
            <person name="Hilden K."/>
            <person name="Kuo R."/>
            <person name="Labutti K."/>
            <person name="Lipzen A."/>
            <person name="Makela M.R."/>
            <person name="Sandor L."/>
            <person name="Spatafora J.W."/>
            <person name="Grigoriev I.V."/>
            <person name="Hibbett D.S."/>
        </authorList>
    </citation>
    <scope>NUCLEOTIDE SEQUENCE [LARGE SCALE GENOMIC DNA]</scope>
    <source>
        <strain evidence="1 2">3A-2</strain>
    </source>
</reference>
<gene>
    <name evidence="1" type="ORF">OBBRIDRAFT_631020</name>
</gene>
<evidence type="ECO:0000313" key="1">
    <source>
        <dbReference type="EMBL" id="OCH89987.1"/>
    </source>
</evidence>
<name>A0A8E2AXN8_9APHY</name>
<evidence type="ECO:0000313" key="2">
    <source>
        <dbReference type="Proteomes" id="UP000250043"/>
    </source>
</evidence>
<organism evidence="1 2">
    <name type="scientific">Obba rivulosa</name>
    <dbReference type="NCBI Taxonomy" id="1052685"/>
    <lineage>
        <taxon>Eukaryota</taxon>
        <taxon>Fungi</taxon>
        <taxon>Dikarya</taxon>
        <taxon>Basidiomycota</taxon>
        <taxon>Agaricomycotina</taxon>
        <taxon>Agaricomycetes</taxon>
        <taxon>Polyporales</taxon>
        <taxon>Gelatoporiaceae</taxon>
        <taxon>Obba</taxon>
    </lineage>
</organism>
<dbReference type="AlphaFoldDB" id="A0A8E2AXN8"/>
<dbReference type="EMBL" id="KV722414">
    <property type="protein sequence ID" value="OCH89987.1"/>
    <property type="molecule type" value="Genomic_DNA"/>
</dbReference>
<accession>A0A8E2AXN8</accession>
<proteinExistence type="predicted"/>
<sequence length="295" mass="33411">MQSLSNFQKSSPLDDTLPLLCKSHIDDIFADALRELAAASPKGDDQTSDENELIYDWPTTAELPDGWTKHDHFLGYTYYFNEDLDVVVDAEDPQALMAIMSMVDSFLDLLQQEGLLDQLPDDCQTMVQASDKFALCFVSHSTGTVYQLNSDKEIKLKVDTKVYIELLMQYPMHLTHLPSERLLSLFWQRAESNSKSLVSLLFMKAEEEPVLDIAILRVYNEIQRVHKTLTSMYYHSVLPHSRSDLLLISRGGRGGCYRFPCLTVLHDGSDLRYTPNTPPIPPAALARRLCSGSKM</sequence>
<dbReference type="Proteomes" id="UP000250043">
    <property type="component" value="Unassembled WGS sequence"/>
</dbReference>
<protein>
    <submittedName>
        <fullName evidence="1">Uncharacterized protein</fullName>
    </submittedName>
</protein>